<evidence type="ECO:0000313" key="12">
    <source>
        <dbReference type="Proteomes" id="UP000249008"/>
    </source>
</evidence>
<dbReference type="SUPFAM" id="SSF54292">
    <property type="entry name" value="2Fe-2S ferredoxin-like"/>
    <property type="match status" value="1"/>
</dbReference>
<dbReference type="InterPro" id="IPR001041">
    <property type="entry name" value="2Fe-2S_ferredoxin-type"/>
</dbReference>
<keyword evidence="3" id="KW-0479">Metal-binding</keyword>
<evidence type="ECO:0000313" key="11">
    <source>
        <dbReference type="EMBL" id="SQJ12839.1"/>
    </source>
</evidence>
<dbReference type="InterPro" id="IPR019574">
    <property type="entry name" value="NADH_UbQ_OxRdtase_Gsu_4Fe4S-bd"/>
</dbReference>
<evidence type="ECO:0000256" key="2">
    <source>
        <dbReference type="ARBA" id="ARBA00022714"/>
    </source>
</evidence>
<evidence type="ECO:0000256" key="6">
    <source>
        <dbReference type="ARBA" id="ARBA00023004"/>
    </source>
</evidence>
<dbReference type="PROSITE" id="PS00198">
    <property type="entry name" value="4FE4S_FER_1"/>
    <property type="match status" value="1"/>
</dbReference>
<name>A0AAX2JDY0_9FUSO</name>
<evidence type="ECO:0000256" key="1">
    <source>
        <dbReference type="ARBA" id="ARBA00022485"/>
    </source>
</evidence>
<dbReference type="FunFam" id="3.30.70.20:FF:000035">
    <property type="entry name" value="Iron hydrogenase 1"/>
    <property type="match status" value="1"/>
</dbReference>
<dbReference type="Gene3D" id="4.10.260.20">
    <property type="entry name" value="Iron hydrogenase, small subunit"/>
    <property type="match status" value="1"/>
</dbReference>
<evidence type="ECO:0000259" key="8">
    <source>
        <dbReference type="PROSITE" id="PS51085"/>
    </source>
</evidence>
<accession>A0AAX2JDY0</accession>
<sequence length="585" mass="65140">MRMIRLKIDGKIVLAPEGTTILNAALKAGIHIPHLCYMQMDDIGYKNNCASCRVCVVEVKGMNRLLPSCTTPIVEGMEVVTNSLQVMQKRRMVVELMLSDHPKDCLICGKNGECELQKLAISFGLREMRFEGKEAVHDMQHSISITRDITKCIMCRRCETMCGDIQTCGILTGIDRGFNVVVNTAFNRNLIETDCTFCGQCVAVCPVGALYETDNSFKLSRDLINPNKKVIVQVAPAVRVAIGELFGIPAGTNSTGKMVTALKKLGFDGVFDTNFAADITIMEEATELKHRLDDYLAGKQDVKLPLYTSCCPSWVRFAELNFPEILDNLSTTRSPQQIFGSLAKHVWAEKMGIDKKDLVCVSIMPCISKKYEASREEFTVEQNPDVDYSLTTRELGRILKQYNIDFNSLQESEFDSPMGKSTGAADIFGRTGGVMEAASRTLYEWATGTKLEDVDFVPMRGFEEVRVAEVKVGNEVLRLAVVHGLGAARKVVEKIKAGEENFHAVEVMACKGGCVGGGGQPYHHGNFDIVKTRAAAIQNIDYHKEIRTSHNNRYVIDLYRESLGKPYGVMTHKLFHTHYIDRKNK</sequence>
<evidence type="ECO:0000256" key="3">
    <source>
        <dbReference type="ARBA" id="ARBA00022723"/>
    </source>
</evidence>
<dbReference type="InterPro" id="IPR017900">
    <property type="entry name" value="4Fe4S_Fe_S_CS"/>
</dbReference>
<keyword evidence="4" id="KW-0677">Repeat</keyword>
<dbReference type="KEGG" id="ful:C4N20_04455"/>
<dbReference type="InterPro" id="IPR003149">
    <property type="entry name" value="Fe_hydrogenase_ssu"/>
</dbReference>
<dbReference type="SMART" id="SM00929">
    <property type="entry name" value="NADH-G_4Fe-4S_3"/>
    <property type="match status" value="1"/>
</dbReference>
<dbReference type="Proteomes" id="UP000249008">
    <property type="component" value="Chromosome 1"/>
</dbReference>
<dbReference type="RefSeq" id="WP_005980462.1">
    <property type="nucleotide sequence ID" value="NZ_BAABXY010000001.1"/>
</dbReference>
<dbReference type="GO" id="GO:0005506">
    <property type="term" value="F:iron ion binding"/>
    <property type="evidence" value="ECO:0007669"/>
    <property type="project" value="InterPro"/>
</dbReference>
<dbReference type="PROSITE" id="PS51839">
    <property type="entry name" value="4FE4S_HC3"/>
    <property type="match status" value="1"/>
</dbReference>
<dbReference type="InterPro" id="IPR049830">
    <property type="entry name" value="HndD"/>
</dbReference>
<keyword evidence="5 11" id="KW-0560">Oxidoreductase</keyword>
<dbReference type="Pfam" id="PF02256">
    <property type="entry name" value="Fe_hyd_SSU"/>
    <property type="match status" value="1"/>
</dbReference>
<feature type="domain" description="4Fe-4S ferredoxin-type" evidence="9">
    <location>
        <begin position="187"/>
        <end position="215"/>
    </location>
</feature>
<dbReference type="Pfam" id="PF10588">
    <property type="entry name" value="NADH-G_4Fe-4S_3"/>
    <property type="match status" value="1"/>
</dbReference>
<proteinExistence type="predicted"/>
<dbReference type="InterPro" id="IPR036991">
    <property type="entry name" value="Fe_hydrogenase_ssu_sf"/>
</dbReference>
<dbReference type="InterPro" id="IPR036010">
    <property type="entry name" value="2Fe-2S_ferredoxin-like_sf"/>
</dbReference>
<dbReference type="FunFam" id="3.10.20.740:FF:000005">
    <property type="entry name" value="NADH:ubiquinone oxidoreductase subunit"/>
    <property type="match status" value="1"/>
</dbReference>
<reference evidence="11 12" key="1">
    <citation type="submission" date="2018-06" db="EMBL/GenBank/DDBJ databases">
        <authorList>
            <consortium name="Pathogen Informatics"/>
            <person name="Doyle S."/>
        </authorList>
    </citation>
    <scope>NUCLEOTIDE SEQUENCE [LARGE SCALE GENOMIC DNA]</scope>
    <source>
        <strain evidence="11 12">NCTC12112</strain>
    </source>
</reference>
<dbReference type="EMBL" id="LS483487">
    <property type="protein sequence ID" value="SQJ12839.1"/>
    <property type="molecule type" value="Genomic_DNA"/>
</dbReference>
<dbReference type="InterPro" id="IPR004108">
    <property type="entry name" value="Fe_hydrogenase_lsu_C"/>
</dbReference>
<evidence type="ECO:0000256" key="5">
    <source>
        <dbReference type="ARBA" id="ARBA00023002"/>
    </source>
</evidence>
<dbReference type="AlphaFoldDB" id="A0AAX2JDY0"/>
<keyword evidence="1" id="KW-0004">4Fe-4S</keyword>
<feature type="domain" description="4Fe-4S His(Cys)3-ligated-type" evidence="10">
    <location>
        <begin position="85"/>
        <end position="124"/>
    </location>
</feature>
<evidence type="ECO:0000256" key="7">
    <source>
        <dbReference type="ARBA" id="ARBA00023014"/>
    </source>
</evidence>
<keyword evidence="6" id="KW-0408">Iron</keyword>
<dbReference type="Pfam" id="PF13510">
    <property type="entry name" value="Fer2_4"/>
    <property type="match status" value="1"/>
</dbReference>
<dbReference type="PANTHER" id="PTHR11615">
    <property type="entry name" value="NITRATE, FORMATE, IRON DEHYDROGENASE"/>
    <property type="match status" value="1"/>
</dbReference>
<dbReference type="Pfam" id="PF02906">
    <property type="entry name" value="Fe_hyd_lg_C"/>
    <property type="match status" value="1"/>
</dbReference>
<dbReference type="PROSITE" id="PS51379">
    <property type="entry name" value="4FE4S_FER_2"/>
    <property type="match status" value="1"/>
</dbReference>
<dbReference type="Gene3D" id="3.30.70.20">
    <property type="match status" value="1"/>
</dbReference>
<dbReference type="InterPro" id="IPR017896">
    <property type="entry name" value="4Fe4S_Fe-S-bd"/>
</dbReference>
<dbReference type="Gene3D" id="3.40.950.10">
    <property type="entry name" value="Fe-only Hydrogenase (Larger Subunit), Chain L, domain 3"/>
    <property type="match status" value="1"/>
</dbReference>
<dbReference type="InterPro" id="IPR050340">
    <property type="entry name" value="Cytosolic_Fe-S_CAF"/>
</dbReference>
<dbReference type="SUPFAM" id="SSF54862">
    <property type="entry name" value="4Fe-4S ferredoxins"/>
    <property type="match status" value="1"/>
</dbReference>
<dbReference type="NCBIfam" id="NF040763">
    <property type="entry name" value="FeFe_hydrog_A6"/>
    <property type="match status" value="1"/>
</dbReference>
<dbReference type="NCBIfam" id="TIGR02512">
    <property type="entry name" value="FeFe_hydrog_A"/>
    <property type="match status" value="1"/>
</dbReference>
<dbReference type="GeneID" id="78454049"/>
<keyword evidence="2" id="KW-0001">2Fe-2S</keyword>
<dbReference type="Gene3D" id="3.10.20.740">
    <property type="match status" value="1"/>
</dbReference>
<dbReference type="Pfam" id="PF00037">
    <property type="entry name" value="Fer4"/>
    <property type="match status" value="1"/>
</dbReference>
<evidence type="ECO:0000259" key="10">
    <source>
        <dbReference type="PROSITE" id="PS51839"/>
    </source>
</evidence>
<dbReference type="CDD" id="cd00207">
    <property type="entry name" value="fer2"/>
    <property type="match status" value="1"/>
</dbReference>
<organism evidence="11 12">
    <name type="scientific">Fusobacterium ulcerans</name>
    <dbReference type="NCBI Taxonomy" id="861"/>
    <lineage>
        <taxon>Bacteria</taxon>
        <taxon>Fusobacteriati</taxon>
        <taxon>Fusobacteriota</taxon>
        <taxon>Fusobacteriia</taxon>
        <taxon>Fusobacteriales</taxon>
        <taxon>Fusobacteriaceae</taxon>
        <taxon>Fusobacterium</taxon>
    </lineage>
</organism>
<evidence type="ECO:0000256" key="4">
    <source>
        <dbReference type="ARBA" id="ARBA00022737"/>
    </source>
</evidence>
<dbReference type="SMART" id="SM00902">
    <property type="entry name" value="Fe_hyd_SSU"/>
    <property type="match status" value="1"/>
</dbReference>
<keyword evidence="7" id="KW-0411">Iron-sulfur</keyword>
<dbReference type="Gene3D" id="3.40.50.1780">
    <property type="match status" value="1"/>
</dbReference>
<dbReference type="GO" id="GO:0051539">
    <property type="term" value="F:4 iron, 4 sulfur cluster binding"/>
    <property type="evidence" value="ECO:0007669"/>
    <property type="project" value="UniProtKB-KW"/>
</dbReference>
<dbReference type="SUPFAM" id="SSF53920">
    <property type="entry name" value="Fe-only hydrogenase"/>
    <property type="match status" value="1"/>
</dbReference>
<protein>
    <submittedName>
        <fullName evidence="11">Iron hydrogenase 1</fullName>
        <ecNumber evidence="11">1.12.7.2</ecNumber>
    </submittedName>
</protein>
<dbReference type="GO" id="GO:0008901">
    <property type="term" value="F:ferredoxin hydrogenase activity"/>
    <property type="evidence" value="ECO:0007669"/>
    <property type="project" value="UniProtKB-EC"/>
</dbReference>
<dbReference type="GO" id="GO:0051537">
    <property type="term" value="F:2 iron, 2 sulfur cluster binding"/>
    <property type="evidence" value="ECO:0007669"/>
    <property type="project" value="UniProtKB-KW"/>
</dbReference>
<gene>
    <name evidence="11" type="ORF">NCTC12112_02777</name>
</gene>
<dbReference type="PROSITE" id="PS51085">
    <property type="entry name" value="2FE2S_FER_2"/>
    <property type="match status" value="1"/>
</dbReference>
<dbReference type="EC" id="1.12.7.2" evidence="11"/>
<dbReference type="InterPro" id="IPR009016">
    <property type="entry name" value="Fe_hydrogenase"/>
</dbReference>
<feature type="domain" description="2Fe-2S ferredoxin-type" evidence="8">
    <location>
        <begin position="2"/>
        <end position="85"/>
    </location>
</feature>
<evidence type="ECO:0000259" key="9">
    <source>
        <dbReference type="PROSITE" id="PS51379"/>
    </source>
</evidence>
<dbReference type="InterPro" id="IPR013352">
    <property type="entry name" value="Fe_hydrogenase_subset"/>
</dbReference>